<evidence type="ECO:0000313" key="1">
    <source>
        <dbReference type="EMBL" id="OAF04908.1"/>
    </source>
</evidence>
<protein>
    <submittedName>
        <fullName evidence="1">Uncharacterized protein</fullName>
    </submittedName>
</protein>
<gene>
    <name evidence="1" type="ORF">AYJ54_23080</name>
</gene>
<dbReference type="EMBL" id="LUUB01000081">
    <property type="protein sequence ID" value="OAF04908.1"/>
    <property type="molecule type" value="Genomic_DNA"/>
</dbReference>
<organism evidence="1 2">
    <name type="scientific">Bradyrhizobium centrolobii</name>
    <dbReference type="NCBI Taxonomy" id="1505087"/>
    <lineage>
        <taxon>Bacteria</taxon>
        <taxon>Pseudomonadati</taxon>
        <taxon>Pseudomonadota</taxon>
        <taxon>Alphaproteobacteria</taxon>
        <taxon>Hyphomicrobiales</taxon>
        <taxon>Nitrobacteraceae</taxon>
        <taxon>Bradyrhizobium</taxon>
    </lineage>
</organism>
<dbReference type="RefSeq" id="WP_136624037.1">
    <property type="nucleotide sequence ID" value="NZ_LUUB01000081.1"/>
</dbReference>
<accession>A0A176YE77</accession>
<proteinExistence type="predicted"/>
<comment type="caution">
    <text evidence="1">The sequence shown here is derived from an EMBL/GenBank/DDBJ whole genome shotgun (WGS) entry which is preliminary data.</text>
</comment>
<dbReference type="Proteomes" id="UP000076959">
    <property type="component" value="Unassembled WGS sequence"/>
</dbReference>
<keyword evidence="2" id="KW-1185">Reference proteome</keyword>
<dbReference type="OrthoDB" id="8256469at2"/>
<evidence type="ECO:0000313" key="2">
    <source>
        <dbReference type="Proteomes" id="UP000076959"/>
    </source>
</evidence>
<name>A0A176YE77_9BRAD</name>
<sequence length="94" mass="10942">MKRPTVLQARQARTFQRTSTFEKVRCAWPKMRKNNTSNEEAMQVAHRCISENRFTAHARADGENDFASRNIRNSISLTMWSTRRMICASHQRGA</sequence>
<dbReference type="STRING" id="1505087.AYJ54_23080"/>
<dbReference type="AlphaFoldDB" id="A0A176YE77"/>
<reference evidence="1 2" key="1">
    <citation type="submission" date="2016-03" db="EMBL/GenBank/DDBJ databases">
        <title>Draft Genome Sequence of the Strain BR 10245 (Bradyrhizobium sp.) isolated from nodules of Centrolobium paraense.</title>
        <authorList>
            <person name="Simoes-Araujo J.L.Sr."/>
            <person name="Barauna A.C."/>
            <person name="Silva K."/>
            <person name="Zilli J.E."/>
        </authorList>
    </citation>
    <scope>NUCLEOTIDE SEQUENCE [LARGE SCALE GENOMIC DNA]</scope>
    <source>
        <strain evidence="1 2">BR 10245</strain>
    </source>
</reference>